<feature type="compositionally biased region" description="Basic and acidic residues" evidence="8">
    <location>
        <begin position="144"/>
        <end position="160"/>
    </location>
</feature>
<dbReference type="Proteomes" id="UP000095085">
    <property type="component" value="Unassembled WGS sequence"/>
</dbReference>
<keyword evidence="4 6" id="KW-0694">RNA-binding</keyword>
<evidence type="ECO:0000256" key="6">
    <source>
        <dbReference type="RuleBase" id="RU368003"/>
    </source>
</evidence>
<comment type="similarity">
    <text evidence="2 6">Belongs to the C1D family.</text>
</comment>
<organism evidence="9 10">
    <name type="scientific">Hyphopichia burtonii NRRL Y-1933</name>
    <dbReference type="NCBI Taxonomy" id="984485"/>
    <lineage>
        <taxon>Eukaryota</taxon>
        <taxon>Fungi</taxon>
        <taxon>Dikarya</taxon>
        <taxon>Ascomycota</taxon>
        <taxon>Saccharomycotina</taxon>
        <taxon>Pichiomycetes</taxon>
        <taxon>Debaryomycetaceae</taxon>
        <taxon>Hyphopichia</taxon>
    </lineage>
</organism>
<dbReference type="PANTHER" id="PTHR15341">
    <property type="entry name" value="SUN-COR STEROID HORMONE RECEPTOR CO-REPRESSOR"/>
    <property type="match status" value="1"/>
</dbReference>
<evidence type="ECO:0000313" key="10">
    <source>
        <dbReference type="Proteomes" id="UP000095085"/>
    </source>
</evidence>
<proteinExistence type="inferred from homology"/>
<evidence type="ECO:0000256" key="7">
    <source>
        <dbReference type="SAM" id="Coils"/>
    </source>
</evidence>
<evidence type="ECO:0000256" key="5">
    <source>
        <dbReference type="ARBA" id="ARBA00023242"/>
    </source>
</evidence>
<reference evidence="10" key="1">
    <citation type="submission" date="2016-05" db="EMBL/GenBank/DDBJ databases">
        <title>Comparative genomics of biotechnologically important yeasts.</title>
        <authorList>
            <consortium name="DOE Joint Genome Institute"/>
            <person name="Riley R."/>
            <person name="Haridas S."/>
            <person name="Wolfe K.H."/>
            <person name="Lopes M.R."/>
            <person name="Hittinger C.T."/>
            <person name="Goker M."/>
            <person name="Salamov A."/>
            <person name="Wisecaver J."/>
            <person name="Long T.M."/>
            <person name="Aerts A.L."/>
            <person name="Barry K."/>
            <person name="Choi C."/>
            <person name="Clum A."/>
            <person name="Coughlan A.Y."/>
            <person name="Deshpande S."/>
            <person name="Douglass A.P."/>
            <person name="Hanson S.J."/>
            <person name="Klenk H.-P."/>
            <person name="Labutti K."/>
            <person name="Lapidus A."/>
            <person name="Lindquist E."/>
            <person name="Lipzen A."/>
            <person name="Meier-Kolthoff J.P."/>
            <person name="Ohm R.A."/>
            <person name="Otillar R.P."/>
            <person name="Pangilinan J."/>
            <person name="Peng Y."/>
            <person name="Rokas A."/>
            <person name="Rosa C.A."/>
            <person name="Scheuner C."/>
            <person name="Sibirny A.A."/>
            <person name="Slot J.C."/>
            <person name="Stielow J.B."/>
            <person name="Sun H."/>
            <person name="Kurtzman C.P."/>
            <person name="Blackwell M."/>
            <person name="Grigoriev I.V."/>
            <person name="Jeffries T.W."/>
        </authorList>
    </citation>
    <scope>NUCLEOTIDE SEQUENCE [LARGE SCALE GENOMIC DNA]</scope>
    <source>
        <strain evidence="10">NRRL Y-1933</strain>
    </source>
</reference>
<dbReference type="GO" id="GO:0003723">
    <property type="term" value="F:RNA binding"/>
    <property type="evidence" value="ECO:0007669"/>
    <property type="project" value="UniProtKB-UniRule"/>
</dbReference>
<dbReference type="GO" id="GO:0000460">
    <property type="term" value="P:maturation of 5.8S rRNA"/>
    <property type="evidence" value="ECO:0007669"/>
    <property type="project" value="TreeGrafter"/>
</dbReference>
<gene>
    <name evidence="9" type="ORF">HYPBUDRAFT_163796</name>
</gene>
<dbReference type="PANTHER" id="PTHR15341:SF3">
    <property type="entry name" value="NUCLEAR NUCLEIC ACID-BINDING PROTEIN C1D"/>
    <property type="match status" value="1"/>
</dbReference>
<dbReference type="InterPro" id="IPR011082">
    <property type="entry name" value="Exosome-assoc_fac/DNA_repair"/>
</dbReference>
<dbReference type="AlphaFoldDB" id="A0A1E4RBN2"/>
<dbReference type="GO" id="GO:0010468">
    <property type="term" value="P:regulation of gene expression"/>
    <property type="evidence" value="ECO:0007669"/>
    <property type="project" value="TreeGrafter"/>
</dbReference>
<name>A0A1E4RBN2_9ASCO</name>
<evidence type="ECO:0000256" key="1">
    <source>
        <dbReference type="ARBA" id="ARBA00004123"/>
    </source>
</evidence>
<evidence type="ECO:0000256" key="8">
    <source>
        <dbReference type="SAM" id="MobiDB-lite"/>
    </source>
</evidence>
<evidence type="ECO:0000313" key="9">
    <source>
        <dbReference type="EMBL" id="ODV64660.1"/>
    </source>
</evidence>
<comment type="function">
    <text evidence="6">Required for exosome-dependent processing of pre-rRNA and small nucleolar RNA (snRNA) precursors. Involved in processing of 35S pre-rRNA at the A0, A1 and A2 sites.</text>
</comment>
<dbReference type="GO" id="GO:0000178">
    <property type="term" value="C:exosome (RNase complex)"/>
    <property type="evidence" value="ECO:0007669"/>
    <property type="project" value="TreeGrafter"/>
</dbReference>
<evidence type="ECO:0000256" key="2">
    <source>
        <dbReference type="ARBA" id="ARBA00009154"/>
    </source>
</evidence>
<dbReference type="EMBL" id="KV454547">
    <property type="protein sequence ID" value="ODV64660.1"/>
    <property type="molecule type" value="Genomic_DNA"/>
</dbReference>
<dbReference type="STRING" id="984485.A0A1E4RBN2"/>
<dbReference type="GO" id="GO:0003677">
    <property type="term" value="F:DNA binding"/>
    <property type="evidence" value="ECO:0007669"/>
    <property type="project" value="TreeGrafter"/>
</dbReference>
<dbReference type="OrthoDB" id="1421013at2759"/>
<keyword evidence="3 6" id="KW-0698">rRNA processing</keyword>
<protein>
    <recommendedName>
        <fullName evidence="6">Exosome complex protein</fullName>
    </recommendedName>
</protein>
<feature type="compositionally biased region" description="Basic residues" evidence="8">
    <location>
        <begin position="198"/>
        <end position="207"/>
    </location>
</feature>
<keyword evidence="10" id="KW-1185">Reference proteome</keyword>
<evidence type="ECO:0000256" key="3">
    <source>
        <dbReference type="ARBA" id="ARBA00022552"/>
    </source>
</evidence>
<feature type="region of interest" description="Disordered" evidence="8">
    <location>
        <begin position="121"/>
        <end position="207"/>
    </location>
</feature>
<dbReference type="InterPro" id="IPR007146">
    <property type="entry name" value="Sas10/Utp3/C1D"/>
</dbReference>
<evidence type="ECO:0000256" key="4">
    <source>
        <dbReference type="ARBA" id="ARBA00022884"/>
    </source>
</evidence>
<dbReference type="GO" id="GO:0005730">
    <property type="term" value="C:nucleolus"/>
    <property type="evidence" value="ECO:0007669"/>
    <property type="project" value="TreeGrafter"/>
</dbReference>
<keyword evidence="5 6" id="KW-0539">Nucleus</keyword>
<sequence>MENIANVKLFIESLDGSIDQLKNELNPLLNRPLDELIGVNTHNNIEAISFYNNYLYTLISVIFSYLKVIGIKVEEHPIMKELTRIKSYMKRLKDLETKLKNAESKDEKNAERARQYIVNTLGSNVNGGGAAQPESLSKPAISKDNFKGKHTKFEDKKQTSDDEEQSKPSKKPSQAEANLKKKQKKSRNIKPSSSGRISKPKHKKASK</sequence>
<keyword evidence="7" id="KW-0175">Coiled coil</keyword>
<dbReference type="Pfam" id="PF04000">
    <property type="entry name" value="Sas10_Utp3"/>
    <property type="match status" value="1"/>
</dbReference>
<dbReference type="GeneID" id="30997188"/>
<dbReference type="RefSeq" id="XP_020073727.1">
    <property type="nucleotide sequence ID" value="XM_020222639.1"/>
</dbReference>
<feature type="coiled-coil region" evidence="7">
    <location>
        <begin position="78"/>
        <end position="112"/>
    </location>
</feature>
<accession>A0A1E4RBN2</accession>
<comment type="subcellular location">
    <subcellularLocation>
        <location evidence="1 6">Nucleus</location>
    </subcellularLocation>
</comment>